<comment type="caution">
    <text evidence="2">The sequence shown here is derived from an EMBL/GenBank/DDBJ whole genome shotgun (WGS) entry which is preliminary data.</text>
</comment>
<reference evidence="2" key="1">
    <citation type="submission" date="2020-06" db="EMBL/GenBank/DDBJ databases">
        <authorList>
            <consortium name="Plant Systems Biology data submission"/>
        </authorList>
    </citation>
    <scope>NUCLEOTIDE SEQUENCE</scope>
    <source>
        <strain evidence="2">D6</strain>
    </source>
</reference>
<accession>A0A9N8H6B0</accession>
<evidence type="ECO:0000313" key="2">
    <source>
        <dbReference type="EMBL" id="CAB9498538.1"/>
    </source>
</evidence>
<dbReference type="Proteomes" id="UP001153069">
    <property type="component" value="Unassembled WGS sequence"/>
</dbReference>
<proteinExistence type="predicted"/>
<name>A0A9N8H6B0_9STRA</name>
<protein>
    <submittedName>
        <fullName evidence="2">Uncharacterized protein</fullName>
    </submittedName>
</protein>
<evidence type="ECO:0000256" key="1">
    <source>
        <dbReference type="SAM" id="MobiDB-lite"/>
    </source>
</evidence>
<feature type="compositionally biased region" description="Polar residues" evidence="1">
    <location>
        <begin position="1"/>
        <end position="17"/>
    </location>
</feature>
<sequence>MFPSQHQQRAKTNSISHATHPPNPKKQKCLSGACISREDTCDEESASPFTFSTLLEQKDLWINDILPLVGMGQYAFVGGVNKQMKGLYEKFCSTVKDAPLVRHQNHKKIPATSTDTVHSAAFYNVDCAKYWYSDDPATKRPPITTSAQQLPNMGVFQ</sequence>
<keyword evidence="3" id="KW-1185">Reference proteome</keyword>
<organism evidence="2 3">
    <name type="scientific">Seminavis robusta</name>
    <dbReference type="NCBI Taxonomy" id="568900"/>
    <lineage>
        <taxon>Eukaryota</taxon>
        <taxon>Sar</taxon>
        <taxon>Stramenopiles</taxon>
        <taxon>Ochrophyta</taxon>
        <taxon>Bacillariophyta</taxon>
        <taxon>Bacillariophyceae</taxon>
        <taxon>Bacillariophycidae</taxon>
        <taxon>Naviculales</taxon>
        <taxon>Naviculaceae</taxon>
        <taxon>Seminavis</taxon>
    </lineage>
</organism>
<dbReference type="EMBL" id="CAICTM010000040">
    <property type="protein sequence ID" value="CAB9498538.1"/>
    <property type="molecule type" value="Genomic_DNA"/>
</dbReference>
<gene>
    <name evidence="2" type="ORF">SEMRO_40_G024670.1</name>
</gene>
<dbReference type="AlphaFoldDB" id="A0A9N8H6B0"/>
<evidence type="ECO:0000313" key="3">
    <source>
        <dbReference type="Proteomes" id="UP001153069"/>
    </source>
</evidence>
<feature type="region of interest" description="Disordered" evidence="1">
    <location>
        <begin position="1"/>
        <end position="29"/>
    </location>
</feature>